<reference evidence="8" key="1">
    <citation type="submission" date="2021-06" db="EMBL/GenBank/DDBJ databases">
        <title>Comparative genomics, transcriptomics and evolutionary studies reveal genomic signatures of adaptation to plant cell wall in hemibiotrophic fungi.</title>
        <authorList>
            <consortium name="DOE Joint Genome Institute"/>
            <person name="Baroncelli R."/>
            <person name="Diaz J.F."/>
            <person name="Benocci T."/>
            <person name="Peng M."/>
            <person name="Battaglia E."/>
            <person name="Haridas S."/>
            <person name="Andreopoulos W."/>
            <person name="Labutti K."/>
            <person name="Pangilinan J."/>
            <person name="Floch G.L."/>
            <person name="Makela M.R."/>
            <person name="Henrissat B."/>
            <person name="Grigoriev I.V."/>
            <person name="Crouch J.A."/>
            <person name="De Vries R.P."/>
            <person name="Sukno S.A."/>
            <person name="Thon M.R."/>
        </authorList>
    </citation>
    <scope>NUCLEOTIDE SEQUENCE</scope>
    <source>
        <strain evidence="8">CBS 125086</strain>
    </source>
</reference>
<dbReference type="RefSeq" id="XP_060406991.1">
    <property type="nucleotide sequence ID" value="XM_060565074.1"/>
</dbReference>
<dbReference type="PANTHER" id="PTHR43775">
    <property type="entry name" value="FATTY ACID SYNTHASE"/>
    <property type="match status" value="1"/>
</dbReference>
<dbReference type="PANTHER" id="PTHR43775:SF49">
    <property type="entry name" value="SYNTHASE, PUTATIVE (JCVI)-RELATED"/>
    <property type="match status" value="1"/>
</dbReference>
<evidence type="ECO:0000256" key="4">
    <source>
        <dbReference type="ARBA" id="ARBA00023268"/>
    </source>
</evidence>
<proteinExistence type="inferred from homology"/>
<evidence type="ECO:0000259" key="7">
    <source>
        <dbReference type="PROSITE" id="PS52004"/>
    </source>
</evidence>
<keyword evidence="2" id="KW-0597">Phosphoprotein</keyword>
<keyword evidence="1" id="KW-0596">Phosphopantetheine</keyword>
<evidence type="ECO:0000256" key="1">
    <source>
        <dbReference type="ARBA" id="ARBA00022450"/>
    </source>
</evidence>
<dbReference type="GO" id="GO:0006633">
    <property type="term" value="P:fatty acid biosynthetic process"/>
    <property type="evidence" value="ECO:0007669"/>
    <property type="project" value="TreeGrafter"/>
</dbReference>
<keyword evidence="3 5" id="KW-0808">Transferase</keyword>
<comment type="caution">
    <text evidence="8">The sequence shown here is derived from an EMBL/GenBank/DDBJ whole genome shotgun (WGS) entry which is preliminary data.</text>
</comment>
<dbReference type="Pfam" id="PF00109">
    <property type="entry name" value="ketoacyl-synt"/>
    <property type="match status" value="1"/>
</dbReference>
<dbReference type="PROSITE" id="PS52004">
    <property type="entry name" value="KS3_2"/>
    <property type="match status" value="1"/>
</dbReference>
<dbReference type="GeneID" id="85449314"/>
<keyword evidence="9" id="KW-1185">Reference proteome</keyword>
<gene>
    <name evidence="8" type="ORF">LY79DRAFT_708404</name>
</gene>
<sequence>MNVMGSSSRPNRESPALPTANGQSWYMNGKGSAPRPLVKPIALCGMGVRLPGAVKNAQAFWNLLQNKRNGRCKYGPGKSGHVSSNLGYFPDHVDLANMDTSFCSATKDECAPMDPQQRLQLEAVYEALQAAGQRSAGLGGRKIGVFVGSFEGDWLELDQRDIENFNRHRQSGSGDYMTANRIHYEFDVMGLSGCSSPMIALHDAYTAINAGECEARAKQPLSDELGVSSPSGYYHTFDAAADGYARGEAVSAGPRKKLSDALRGGDPVRSVIRSTCLNAGGRSSTLSAPVADTHESLIRRCHELAGISDFSRTAMMDYYGTGTPVGDSIEPQAIGNVFGEHGIYIGSAQHIGKMVVTMPAGADAELPS</sequence>
<organism evidence="8 9">
    <name type="scientific">Colletotrichum navitas</name>
    <dbReference type="NCBI Taxonomy" id="681940"/>
    <lineage>
        <taxon>Eukaryota</taxon>
        <taxon>Fungi</taxon>
        <taxon>Dikarya</taxon>
        <taxon>Ascomycota</taxon>
        <taxon>Pezizomycotina</taxon>
        <taxon>Sordariomycetes</taxon>
        <taxon>Hypocreomycetidae</taxon>
        <taxon>Glomerellales</taxon>
        <taxon>Glomerellaceae</taxon>
        <taxon>Colletotrichum</taxon>
        <taxon>Colletotrichum graminicola species complex</taxon>
    </lineage>
</organism>
<protein>
    <submittedName>
        <fullName evidence="8">Phenolpthiocerol synthesis polyketide synthase ppsA</fullName>
    </submittedName>
</protein>
<dbReference type="Proteomes" id="UP001230504">
    <property type="component" value="Unassembled WGS sequence"/>
</dbReference>
<dbReference type="InterPro" id="IPR050091">
    <property type="entry name" value="PKS_NRPS_Biosynth_Enz"/>
</dbReference>
<accession>A0AAD8PJ41</accession>
<dbReference type="CDD" id="cd00833">
    <property type="entry name" value="PKS"/>
    <property type="match status" value="1"/>
</dbReference>
<feature type="region of interest" description="Disordered" evidence="6">
    <location>
        <begin position="1"/>
        <end position="28"/>
    </location>
</feature>
<dbReference type="Gene3D" id="3.40.47.10">
    <property type="match status" value="1"/>
</dbReference>
<evidence type="ECO:0000256" key="6">
    <source>
        <dbReference type="SAM" id="MobiDB-lite"/>
    </source>
</evidence>
<dbReference type="GO" id="GO:0044550">
    <property type="term" value="P:secondary metabolite biosynthetic process"/>
    <property type="evidence" value="ECO:0007669"/>
    <property type="project" value="TreeGrafter"/>
</dbReference>
<dbReference type="Pfam" id="PF02801">
    <property type="entry name" value="Ketoacyl-synt_C"/>
    <property type="match status" value="1"/>
</dbReference>
<name>A0AAD8PJ41_9PEZI</name>
<dbReference type="SUPFAM" id="SSF53901">
    <property type="entry name" value="Thiolase-like"/>
    <property type="match status" value="1"/>
</dbReference>
<dbReference type="GO" id="GO:0004312">
    <property type="term" value="F:fatty acid synthase activity"/>
    <property type="evidence" value="ECO:0007669"/>
    <property type="project" value="TreeGrafter"/>
</dbReference>
<evidence type="ECO:0000313" key="8">
    <source>
        <dbReference type="EMBL" id="KAK1564163.1"/>
    </source>
</evidence>
<dbReference type="InterPro" id="IPR014031">
    <property type="entry name" value="Ketoacyl_synth_C"/>
</dbReference>
<dbReference type="EMBL" id="JAHLJV010000204">
    <property type="protein sequence ID" value="KAK1564163.1"/>
    <property type="molecule type" value="Genomic_DNA"/>
</dbReference>
<dbReference type="SMART" id="SM00825">
    <property type="entry name" value="PKS_KS"/>
    <property type="match status" value="1"/>
</dbReference>
<evidence type="ECO:0000313" key="9">
    <source>
        <dbReference type="Proteomes" id="UP001230504"/>
    </source>
</evidence>
<evidence type="ECO:0000256" key="5">
    <source>
        <dbReference type="RuleBase" id="RU003694"/>
    </source>
</evidence>
<dbReference type="InterPro" id="IPR014030">
    <property type="entry name" value="Ketoacyl_synth_N"/>
</dbReference>
<dbReference type="AlphaFoldDB" id="A0AAD8PJ41"/>
<evidence type="ECO:0000256" key="2">
    <source>
        <dbReference type="ARBA" id="ARBA00022553"/>
    </source>
</evidence>
<comment type="similarity">
    <text evidence="5">Belongs to the thiolase-like superfamily. Beta-ketoacyl-ACP synthases family.</text>
</comment>
<dbReference type="InterPro" id="IPR020841">
    <property type="entry name" value="PKS_Beta-ketoAc_synthase_dom"/>
</dbReference>
<feature type="domain" description="Ketosynthase family 3 (KS3)" evidence="7">
    <location>
        <begin position="38"/>
        <end position="368"/>
    </location>
</feature>
<dbReference type="InterPro" id="IPR016039">
    <property type="entry name" value="Thiolase-like"/>
</dbReference>
<evidence type="ECO:0000256" key="3">
    <source>
        <dbReference type="ARBA" id="ARBA00022679"/>
    </source>
</evidence>
<keyword evidence="4" id="KW-0511">Multifunctional enzyme</keyword>